<accession>A0A1M2VQB4</accession>
<dbReference type="EMBL" id="MNAD01000879">
    <property type="protein sequence ID" value="OJT09799.1"/>
    <property type="molecule type" value="Genomic_DNA"/>
</dbReference>
<sequence length="320" mass="33704">MVTVPGATFELSFYGRYVEVFGVTFPLNGTAEPPQALYTVDNLTSFIADVPTVLDNTTTDVGFYRTDSLPLAYHILLINVTNASGDSPYLLDYVAFDALDVFPSPSSSAPPSSSTPPNPSITSSLTPTGTTVAASNFSGPRTISAGVSVGVALGGAALLLFVLGSCIWLWRRPVRSRTSQHEDGEQRGPLLDSSEPPVVVSAQTHMPSPSADTRFDLPFTLDLYARPASTEPTGDRYNLPEERTLSTNVSATAANSQSARPSASMLRSGAAEGFSVVTQMSVLGGVVSFDGKESRLTSGALSEGETGSSARNDSARSYRK</sequence>
<evidence type="ECO:0000313" key="4">
    <source>
        <dbReference type="Proteomes" id="UP000184267"/>
    </source>
</evidence>
<feature type="region of interest" description="Disordered" evidence="1">
    <location>
        <begin position="294"/>
        <end position="320"/>
    </location>
</feature>
<evidence type="ECO:0000256" key="2">
    <source>
        <dbReference type="SAM" id="Phobius"/>
    </source>
</evidence>
<name>A0A1M2VQB4_TRAPU</name>
<comment type="caution">
    <text evidence="3">The sequence shown here is derived from an EMBL/GenBank/DDBJ whole genome shotgun (WGS) entry which is preliminary data.</text>
</comment>
<reference evidence="3 4" key="1">
    <citation type="submission" date="2016-10" db="EMBL/GenBank/DDBJ databases">
        <title>Genome sequence of the basidiomycete white-rot fungus Trametes pubescens.</title>
        <authorList>
            <person name="Makela M.R."/>
            <person name="Granchi Z."/>
            <person name="Peng M."/>
            <person name="De Vries R.P."/>
            <person name="Grigoriev I."/>
            <person name="Riley R."/>
            <person name="Hilden K."/>
        </authorList>
    </citation>
    <scope>NUCLEOTIDE SEQUENCE [LARGE SCALE GENOMIC DNA]</scope>
    <source>
        <strain evidence="3 4">FBCC735</strain>
    </source>
</reference>
<dbReference type="OrthoDB" id="2750658at2759"/>
<feature type="region of interest" description="Disordered" evidence="1">
    <location>
        <begin position="106"/>
        <end position="128"/>
    </location>
</feature>
<dbReference type="AlphaFoldDB" id="A0A1M2VQB4"/>
<keyword evidence="2" id="KW-0812">Transmembrane</keyword>
<protein>
    <submittedName>
        <fullName evidence="3">Uncharacterized protein</fullName>
    </submittedName>
</protein>
<organism evidence="3 4">
    <name type="scientific">Trametes pubescens</name>
    <name type="common">White-rot fungus</name>
    <dbReference type="NCBI Taxonomy" id="154538"/>
    <lineage>
        <taxon>Eukaryota</taxon>
        <taxon>Fungi</taxon>
        <taxon>Dikarya</taxon>
        <taxon>Basidiomycota</taxon>
        <taxon>Agaricomycotina</taxon>
        <taxon>Agaricomycetes</taxon>
        <taxon>Polyporales</taxon>
        <taxon>Polyporaceae</taxon>
        <taxon>Trametes</taxon>
    </lineage>
</organism>
<evidence type="ECO:0000313" key="3">
    <source>
        <dbReference type="EMBL" id="OJT09799.1"/>
    </source>
</evidence>
<gene>
    <name evidence="3" type="ORF">TRAPUB_13758</name>
</gene>
<feature type="transmembrane region" description="Helical" evidence="2">
    <location>
        <begin position="145"/>
        <end position="170"/>
    </location>
</feature>
<keyword evidence="4" id="KW-1185">Reference proteome</keyword>
<keyword evidence="2" id="KW-1133">Transmembrane helix</keyword>
<dbReference type="STRING" id="154538.A0A1M2VQB4"/>
<keyword evidence="2" id="KW-0472">Membrane</keyword>
<feature type="compositionally biased region" description="Polar residues" evidence="1">
    <location>
        <begin position="296"/>
        <end position="312"/>
    </location>
</feature>
<evidence type="ECO:0000256" key="1">
    <source>
        <dbReference type="SAM" id="MobiDB-lite"/>
    </source>
</evidence>
<dbReference type="Proteomes" id="UP000184267">
    <property type="component" value="Unassembled WGS sequence"/>
</dbReference>
<proteinExistence type="predicted"/>